<dbReference type="SUPFAM" id="SSF53474">
    <property type="entry name" value="alpha/beta-Hydrolases"/>
    <property type="match status" value="1"/>
</dbReference>
<reference evidence="3 4" key="1">
    <citation type="submission" date="2019-09" db="EMBL/GenBank/DDBJ databases">
        <authorList>
            <person name="Park J.-S."/>
            <person name="Choi H.-J."/>
        </authorList>
    </citation>
    <scope>NUCLEOTIDE SEQUENCE [LARGE SCALE GENOMIC DNA]</scope>
    <source>
        <strain evidence="3 4">176SS1-4</strain>
    </source>
</reference>
<dbReference type="InterPro" id="IPR029058">
    <property type="entry name" value="AB_hydrolase_fold"/>
</dbReference>
<protein>
    <submittedName>
        <fullName evidence="3">Alpha/beta fold hydrolase</fullName>
    </submittedName>
</protein>
<dbReference type="Gene3D" id="3.40.50.1820">
    <property type="entry name" value="alpha/beta hydrolase"/>
    <property type="match status" value="1"/>
</dbReference>
<name>A0A5J5GKZ1_9RHOB</name>
<sequence>MKLRTDVYGEGQPRKLLLAHGLFGQARNFRTLAKSLSDTFEVTVPDMRNHGGSPWAETHGYEEMAEDLAPLAGGAVLGHSMGGKAAMMLALTRPERVEQLIVADIAPVDYGGETHPQLEAMARLDPDQPSRTAARDALEVEEHLKDFLVQSLDLKEKRWTINLDTLRAEMTGIFGWPEIEATYEGPTLFLTGGESDYVRPEHREAIKALFPHARFAKIPGAGHFLHAEKPEAFEGTVRAFLGA</sequence>
<dbReference type="PANTHER" id="PTHR46118:SF4">
    <property type="entry name" value="PROTEIN ABHD11"/>
    <property type="match status" value="1"/>
</dbReference>
<keyword evidence="4" id="KW-1185">Reference proteome</keyword>
<proteinExistence type="predicted"/>
<evidence type="ECO:0000259" key="2">
    <source>
        <dbReference type="Pfam" id="PF12697"/>
    </source>
</evidence>
<dbReference type="PANTHER" id="PTHR46118">
    <property type="entry name" value="PROTEIN ABHD11"/>
    <property type="match status" value="1"/>
</dbReference>
<keyword evidence="1 3" id="KW-0378">Hydrolase</keyword>
<comment type="caution">
    <text evidence="3">The sequence shown here is derived from an EMBL/GenBank/DDBJ whole genome shotgun (WGS) entry which is preliminary data.</text>
</comment>
<dbReference type="RefSeq" id="WP_150445607.1">
    <property type="nucleotide sequence ID" value="NZ_VYQE01000003.1"/>
</dbReference>
<evidence type="ECO:0000313" key="3">
    <source>
        <dbReference type="EMBL" id="KAA9008323.1"/>
    </source>
</evidence>
<accession>A0A5J5GKZ1</accession>
<organism evidence="3 4">
    <name type="scientific">Histidinibacterium aquaticum</name>
    <dbReference type="NCBI Taxonomy" id="2613962"/>
    <lineage>
        <taxon>Bacteria</taxon>
        <taxon>Pseudomonadati</taxon>
        <taxon>Pseudomonadota</taxon>
        <taxon>Alphaproteobacteria</taxon>
        <taxon>Rhodobacterales</taxon>
        <taxon>Paracoccaceae</taxon>
        <taxon>Histidinibacterium</taxon>
    </lineage>
</organism>
<dbReference type="EMBL" id="VYQE01000003">
    <property type="protein sequence ID" value="KAA9008323.1"/>
    <property type="molecule type" value="Genomic_DNA"/>
</dbReference>
<evidence type="ECO:0000256" key="1">
    <source>
        <dbReference type="ARBA" id="ARBA00022801"/>
    </source>
</evidence>
<dbReference type="Proteomes" id="UP000326554">
    <property type="component" value="Unassembled WGS sequence"/>
</dbReference>
<dbReference type="Pfam" id="PF12697">
    <property type="entry name" value="Abhydrolase_6"/>
    <property type="match status" value="1"/>
</dbReference>
<dbReference type="AlphaFoldDB" id="A0A5J5GKZ1"/>
<evidence type="ECO:0000313" key="4">
    <source>
        <dbReference type="Proteomes" id="UP000326554"/>
    </source>
</evidence>
<feature type="domain" description="AB hydrolase-1" evidence="2">
    <location>
        <begin position="16"/>
        <end position="233"/>
    </location>
</feature>
<dbReference type="GO" id="GO:0016787">
    <property type="term" value="F:hydrolase activity"/>
    <property type="evidence" value="ECO:0007669"/>
    <property type="project" value="UniProtKB-KW"/>
</dbReference>
<gene>
    <name evidence="3" type="ORF">F3S47_12610</name>
</gene>
<dbReference type="InterPro" id="IPR000073">
    <property type="entry name" value="AB_hydrolase_1"/>
</dbReference>